<reference evidence="2 3" key="1">
    <citation type="submission" date="2011-06" db="EMBL/GenBank/DDBJ databases">
        <authorList>
            <person name="Muzny D."/>
            <person name="Qin X."/>
            <person name="Deng J."/>
            <person name="Jiang H."/>
            <person name="Liu Y."/>
            <person name="Qu J."/>
            <person name="Song X.-Z."/>
            <person name="Zhang L."/>
            <person name="Thornton R."/>
            <person name="Coyle M."/>
            <person name="Francisco L."/>
            <person name="Jackson L."/>
            <person name="Javaid M."/>
            <person name="Korchina V."/>
            <person name="Kovar C."/>
            <person name="Mata R."/>
            <person name="Mathew T."/>
            <person name="Ngo R."/>
            <person name="Nguyen L."/>
            <person name="Nguyen N."/>
            <person name="Okwuonu G."/>
            <person name="Ongeri F."/>
            <person name="Pham C."/>
            <person name="Simmons D."/>
            <person name="Wilczek-Boney K."/>
            <person name="Hale W."/>
            <person name="Jakkamsetti A."/>
            <person name="Pham P."/>
            <person name="Ruth R."/>
            <person name="San Lucas F."/>
            <person name="Warren J."/>
            <person name="Zhang J."/>
            <person name="Zhao Z."/>
            <person name="Zhou C."/>
            <person name="Zhu D."/>
            <person name="Lee S."/>
            <person name="Bess C."/>
            <person name="Blankenburg K."/>
            <person name="Forbes L."/>
            <person name="Fu Q."/>
            <person name="Gubbala S."/>
            <person name="Hirani K."/>
            <person name="Jayaseelan J.C."/>
            <person name="Lara F."/>
            <person name="Munidasa M."/>
            <person name="Palculict T."/>
            <person name="Patil S."/>
            <person name="Pu L.-L."/>
            <person name="Saada N."/>
            <person name="Tang L."/>
            <person name="Weissenberger G."/>
            <person name="Zhu Y."/>
            <person name="Hemphill L."/>
            <person name="Shang Y."/>
            <person name="Youmans B."/>
            <person name="Ayvaz T."/>
            <person name="Ross M."/>
            <person name="Santibanez J."/>
            <person name="Aqrawi P."/>
            <person name="Gross S."/>
            <person name="Joshi V."/>
            <person name="Fowler G."/>
            <person name="Nazareth L."/>
            <person name="Reid J."/>
            <person name="Worley K."/>
            <person name="Petrosino J."/>
            <person name="Highlander S."/>
            <person name="Gibbs R."/>
        </authorList>
    </citation>
    <scope>NUCLEOTIDE SEQUENCE [LARGE SCALE GENOMIC DNA]</scope>
    <source>
        <strain evidence="2 3">9715</strain>
    </source>
</reference>
<dbReference type="RefSeq" id="WP_009117210.1">
    <property type="nucleotide sequence ID" value="NZ_JH165159.1"/>
</dbReference>
<dbReference type="HOGENOM" id="CLU_2650724_0_0_4"/>
<evidence type="ECO:0000256" key="1">
    <source>
        <dbReference type="SAM" id="SignalP"/>
    </source>
</evidence>
<dbReference type="STRING" id="1030841.HMPREF9370_2070"/>
<evidence type="ECO:0000313" key="2">
    <source>
        <dbReference type="EMBL" id="EGZ44656.1"/>
    </source>
</evidence>
<sequence>MKTTALLLLLSLSLPACADFDNLFQPDAQYHSCFYNRKADKIYLFARNSDGAGSYNALLIFTKGRYIKRLIDDSQS</sequence>
<evidence type="ECO:0000313" key="3">
    <source>
        <dbReference type="Proteomes" id="UP000005336"/>
    </source>
</evidence>
<proteinExistence type="predicted"/>
<keyword evidence="1" id="KW-0732">Signal</keyword>
<evidence type="ECO:0008006" key="4">
    <source>
        <dbReference type="Google" id="ProtNLM"/>
    </source>
</evidence>
<dbReference type="PATRIC" id="fig|1030841.3.peg.2062"/>
<feature type="chain" id="PRO_5003462719" description="Lipoprotein" evidence="1">
    <location>
        <begin position="19"/>
        <end position="76"/>
    </location>
</feature>
<gene>
    <name evidence="2" type="ORF">HMPREF9370_2070</name>
</gene>
<feature type="signal peptide" evidence="1">
    <location>
        <begin position="1"/>
        <end position="18"/>
    </location>
</feature>
<accession>G4CSL0</accession>
<name>G4CSL0_9NEIS</name>
<dbReference type="OrthoDB" id="7054664at2"/>
<organism evidence="2 3">
    <name type="scientific">Neisseria wadsworthii 9715</name>
    <dbReference type="NCBI Taxonomy" id="1030841"/>
    <lineage>
        <taxon>Bacteria</taxon>
        <taxon>Pseudomonadati</taxon>
        <taxon>Pseudomonadota</taxon>
        <taxon>Betaproteobacteria</taxon>
        <taxon>Neisseriales</taxon>
        <taxon>Neisseriaceae</taxon>
        <taxon>Neisseria</taxon>
    </lineage>
</organism>
<keyword evidence="3" id="KW-1185">Reference proteome</keyword>
<protein>
    <recommendedName>
        <fullName evidence="4">Lipoprotein</fullName>
    </recommendedName>
</protein>
<dbReference type="AlphaFoldDB" id="G4CSL0"/>
<dbReference type="EMBL" id="AGAZ01000069">
    <property type="protein sequence ID" value="EGZ44656.1"/>
    <property type="molecule type" value="Genomic_DNA"/>
</dbReference>
<dbReference type="Proteomes" id="UP000005336">
    <property type="component" value="Unassembled WGS sequence"/>
</dbReference>
<comment type="caution">
    <text evidence="2">The sequence shown here is derived from an EMBL/GenBank/DDBJ whole genome shotgun (WGS) entry which is preliminary data.</text>
</comment>